<proteinExistence type="predicted"/>
<comment type="caution">
    <text evidence="1">The sequence shown here is derived from an EMBL/GenBank/DDBJ whole genome shotgun (WGS) entry which is preliminary data.</text>
</comment>
<keyword evidence="2" id="KW-1185">Reference proteome</keyword>
<protein>
    <submittedName>
        <fullName evidence="1">Uncharacterized protein</fullName>
    </submittedName>
</protein>
<reference evidence="1 2" key="1">
    <citation type="journal article" date="2022" name="Hortic Res">
        <title>A haplotype resolved chromosomal level avocado genome allows analysis of novel avocado genes.</title>
        <authorList>
            <person name="Nath O."/>
            <person name="Fletcher S.J."/>
            <person name="Hayward A."/>
            <person name="Shaw L.M."/>
            <person name="Masouleh A.K."/>
            <person name="Furtado A."/>
            <person name="Henry R.J."/>
            <person name="Mitter N."/>
        </authorList>
    </citation>
    <scope>NUCLEOTIDE SEQUENCE [LARGE SCALE GENOMIC DNA]</scope>
    <source>
        <strain evidence="2">cv. Hass</strain>
    </source>
</reference>
<evidence type="ECO:0000313" key="1">
    <source>
        <dbReference type="EMBL" id="KAJ8622070.1"/>
    </source>
</evidence>
<dbReference type="EMBL" id="CM056818">
    <property type="protein sequence ID" value="KAJ8622070.1"/>
    <property type="molecule type" value="Genomic_DNA"/>
</dbReference>
<accession>A0ACC2KLQ3</accession>
<dbReference type="Proteomes" id="UP001234297">
    <property type="component" value="Chromosome 10"/>
</dbReference>
<organism evidence="1 2">
    <name type="scientific">Persea americana</name>
    <name type="common">Avocado</name>
    <dbReference type="NCBI Taxonomy" id="3435"/>
    <lineage>
        <taxon>Eukaryota</taxon>
        <taxon>Viridiplantae</taxon>
        <taxon>Streptophyta</taxon>
        <taxon>Embryophyta</taxon>
        <taxon>Tracheophyta</taxon>
        <taxon>Spermatophyta</taxon>
        <taxon>Magnoliopsida</taxon>
        <taxon>Magnoliidae</taxon>
        <taxon>Laurales</taxon>
        <taxon>Lauraceae</taxon>
        <taxon>Persea</taxon>
    </lineage>
</organism>
<name>A0ACC2KLQ3_PERAE</name>
<sequence>MRDKTEGKEKRQREREEKKKKQRRVPVLRRPAPTTTINSSCLNSFRIFGVSLAECFQLLEGAICGATTTGDDCLPARSVLSLQQSVYGTYREDPNVPVPAPLPAISPASGDDMQISGSSSSASAVVSNGISGLQSVLMGSKYMKAAQQLLDEVASVREDFKTDSNDESKGQLKGSKDSPMAEASNGGEINGKWAAVLSTAERQELQMKKAKLISMLDKV</sequence>
<gene>
    <name evidence="1" type="ORF">MRB53_030599</name>
</gene>
<evidence type="ECO:0000313" key="2">
    <source>
        <dbReference type="Proteomes" id="UP001234297"/>
    </source>
</evidence>